<dbReference type="WBParaSite" id="ACRNAN_scaffold1842.g31458.t1">
    <property type="protein sequence ID" value="ACRNAN_scaffold1842.g31458.t1"/>
    <property type="gene ID" value="ACRNAN_scaffold1842.g31458"/>
</dbReference>
<reference evidence="2" key="1">
    <citation type="submission" date="2022-11" db="UniProtKB">
        <authorList>
            <consortium name="WormBaseParasite"/>
        </authorList>
    </citation>
    <scope>IDENTIFICATION</scope>
</reference>
<proteinExistence type="predicted"/>
<dbReference type="AlphaFoldDB" id="A0A914D3J3"/>
<evidence type="ECO:0000313" key="1">
    <source>
        <dbReference type="Proteomes" id="UP000887540"/>
    </source>
</evidence>
<evidence type="ECO:0000313" key="2">
    <source>
        <dbReference type="WBParaSite" id="ACRNAN_scaffold1842.g31458.t1"/>
    </source>
</evidence>
<dbReference type="Proteomes" id="UP000887540">
    <property type="component" value="Unplaced"/>
</dbReference>
<accession>A0A914D3J3</accession>
<keyword evidence="1" id="KW-1185">Reference proteome</keyword>
<protein>
    <submittedName>
        <fullName evidence="2">Uncharacterized protein</fullName>
    </submittedName>
</protein>
<organism evidence="1 2">
    <name type="scientific">Acrobeloides nanus</name>
    <dbReference type="NCBI Taxonomy" id="290746"/>
    <lineage>
        <taxon>Eukaryota</taxon>
        <taxon>Metazoa</taxon>
        <taxon>Ecdysozoa</taxon>
        <taxon>Nematoda</taxon>
        <taxon>Chromadorea</taxon>
        <taxon>Rhabditida</taxon>
        <taxon>Tylenchina</taxon>
        <taxon>Cephalobomorpha</taxon>
        <taxon>Cephaloboidea</taxon>
        <taxon>Cephalobidae</taxon>
        <taxon>Acrobeloides</taxon>
    </lineage>
</organism>
<name>A0A914D3J3_9BILA</name>
<sequence length="76" mass="8439">MTCDDDVCDAVGDDKDDDDDVFYAYIRTQPTLSLRVANYRSVSQGLFRALETIPRQIHLSKANFGLPLGPIPSSHP</sequence>